<name>A0A6J7J652_9ZZZZ</name>
<feature type="compositionally biased region" description="Low complexity" evidence="1">
    <location>
        <begin position="35"/>
        <end position="51"/>
    </location>
</feature>
<evidence type="ECO:0000256" key="1">
    <source>
        <dbReference type="SAM" id="MobiDB-lite"/>
    </source>
</evidence>
<protein>
    <submittedName>
        <fullName evidence="2">Unannotated protein</fullName>
    </submittedName>
</protein>
<feature type="region of interest" description="Disordered" evidence="1">
    <location>
        <begin position="21"/>
        <end position="106"/>
    </location>
</feature>
<reference evidence="2" key="1">
    <citation type="submission" date="2020-05" db="EMBL/GenBank/DDBJ databases">
        <authorList>
            <person name="Chiriac C."/>
            <person name="Salcher M."/>
            <person name="Ghai R."/>
            <person name="Kavagutti S V."/>
        </authorList>
    </citation>
    <scope>NUCLEOTIDE SEQUENCE</scope>
</reference>
<dbReference type="AlphaFoldDB" id="A0A6J7J652"/>
<gene>
    <name evidence="2" type="ORF">UFOPK3674_01663</name>
</gene>
<proteinExistence type="predicted"/>
<accession>A0A6J7J652</accession>
<sequence length="277" mass="28815">MGAGAFATLVLLGGAVAASYAALSDDPPPPRTRVETVAEVTPAPAPAQEVPLPKEQTVDPSELDPPPAELTGPIDPATTDPLAPPPAPETTPDLPSDPPKDPPVVEILPAAGAGTLYDPSLRASATGDPQRALDGNTGTSWFATAPADAGGMQVGYLIDLAKRRSLSRLRLVTKTPGFTVTLYGARGGVAPRTVVPDPARPNDPVWTSLAEAGSVDGDGPEGVVDPVKPVEGDKAGDRRLDLMLELGDQRYRWLLLWVTVPPLAGPTVRFSEIQLWA</sequence>
<evidence type="ECO:0000313" key="2">
    <source>
        <dbReference type="EMBL" id="CAB4938556.1"/>
    </source>
</evidence>
<organism evidence="2">
    <name type="scientific">freshwater metagenome</name>
    <dbReference type="NCBI Taxonomy" id="449393"/>
    <lineage>
        <taxon>unclassified sequences</taxon>
        <taxon>metagenomes</taxon>
        <taxon>ecological metagenomes</taxon>
    </lineage>
</organism>
<dbReference type="EMBL" id="CAFBMX010000008">
    <property type="protein sequence ID" value="CAB4938556.1"/>
    <property type="molecule type" value="Genomic_DNA"/>
</dbReference>